<gene>
    <name evidence="3" type="ORF">K9V48_05470</name>
</gene>
<proteinExistence type="inferred from homology"/>
<evidence type="ECO:0000313" key="4">
    <source>
        <dbReference type="Proteomes" id="UP001165287"/>
    </source>
</evidence>
<dbReference type="PANTHER" id="PTHR22916">
    <property type="entry name" value="GLYCOSYLTRANSFERASE"/>
    <property type="match status" value="1"/>
</dbReference>
<reference evidence="3" key="1">
    <citation type="submission" date="2024-05" db="EMBL/GenBank/DDBJ databases">
        <title>Metabacillus sp. nov., isolated from the rhizosphere soil of tomato plants.</title>
        <authorList>
            <person name="Ma R."/>
        </authorList>
    </citation>
    <scope>NUCLEOTIDE SEQUENCE</scope>
    <source>
        <strain evidence="3">DBTR6</strain>
    </source>
</reference>
<dbReference type="SUPFAM" id="SSF53448">
    <property type="entry name" value="Nucleotide-diphospho-sugar transferases"/>
    <property type="match status" value="1"/>
</dbReference>
<dbReference type="CDD" id="cd00761">
    <property type="entry name" value="Glyco_tranf_GTA_type"/>
    <property type="match status" value="1"/>
</dbReference>
<dbReference type="InterPro" id="IPR001173">
    <property type="entry name" value="Glyco_trans_2-like"/>
</dbReference>
<dbReference type="PANTHER" id="PTHR22916:SF3">
    <property type="entry name" value="UDP-GLCNAC:BETAGAL BETA-1,3-N-ACETYLGLUCOSAMINYLTRANSFERASE-LIKE PROTEIN 1"/>
    <property type="match status" value="1"/>
</dbReference>
<accession>A0ABS7UNP0</accession>
<organism evidence="3 4">
    <name type="scientific">Metabacillus rhizolycopersici</name>
    <dbReference type="NCBI Taxonomy" id="2875709"/>
    <lineage>
        <taxon>Bacteria</taxon>
        <taxon>Bacillati</taxon>
        <taxon>Bacillota</taxon>
        <taxon>Bacilli</taxon>
        <taxon>Bacillales</taxon>
        <taxon>Bacillaceae</taxon>
        <taxon>Metabacillus</taxon>
    </lineage>
</organism>
<name>A0ABS7UNP0_9BACI</name>
<dbReference type="Gene3D" id="3.90.550.10">
    <property type="entry name" value="Spore Coat Polysaccharide Biosynthesis Protein SpsA, Chain A"/>
    <property type="match status" value="1"/>
</dbReference>
<comment type="similarity">
    <text evidence="1">Belongs to the glycosyltransferase 2 family.</text>
</comment>
<feature type="domain" description="Glycosyltransferase 2-like" evidence="2">
    <location>
        <begin position="6"/>
        <end position="124"/>
    </location>
</feature>
<keyword evidence="4" id="KW-1185">Reference proteome</keyword>
<dbReference type="Pfam" id="PF00535">
    <property type="entry name" value="Glycos_transf_2"/>
    <property type="match status" value="1"/>
</dbReference>
<dbReference type="EMBL" id="JAIQUM010000008">
    <property type="protein sequence ID" value="MBZ5749697.1"/>
    <property type="molecule type" value="Genomic_DNA"/>
</dbReference>
<dbReference type="Proteomes" id="UP001165287">
    <property type="component" value="Unassembled WGS sequence"/>
</dbReference>
<dbReference type="InterPro" id="IPR029044">
    <property type="entry name" value="Nucleotide-diphossugar_trans"/>
</dbReference>
<dbReference type="RefSeq" id="WP_224137579.1">
    <property type="nucleotide sequence ID" value="NZ_JAIQUM010000008.1"/>
</dbReference>
<evidence type="ECO:0000256" key="1">
    <source>
        <dbReference type="ARBA" id="ARBA00006739"/>
    </source>
</evidence>
<evidence type="ECO:0000259" key="2">
    <source>
        <dbReference type="Pfam" id="PF00535"/>
    </source>
</evidence>
<evidence type="ECO:0000313" key="3">
    <source>
        <dbReference type="EMBL" id="MBZ5749697.1"/>
    </source>
</evidence>
<sequence>MVPIVSIIVPVYNCENYISTCLESILNQTYSKIEIIIVNDGSIDKSEQIIMEYKEKDNRIIYLYQENSGPSEARNKGILTSTGEYLVFIDSDDTVDKHYIELLLKETISSDADLVCCGYKDHSKYGIKNHTDFNFNDSVSLHSFMEMVCNGTGGVLWSKIFKNEIIVKYNLKMDKNIFMSEDLVFVLQYVSHCKVFAAIKEYLYNYNRLNQGSISSNISINYINNNIMVCKYLEKIFRSVKLDEQKSKQIIIKRIQDFILSIVEQQSNNVKKIGIKKVSQNVKELLSIPYIVKYKGEFRSTSMYYKPYLFLIKNKFYKSCIIYGLYLNMLRILKRKLIFRKQVSI</sequence>
<protein>
    <submittedName>
        <fullName evidence="3">Glycosyltransferase</fullName>
    </submittedName>
</protein>
<comment type="caution">
    <text evidence="3">The sequence shown here is derived from an EMBL/GenBank/DDBJ whole genome shotgun (WGS) entry which is preliminary data.</text>
</comment>